<dbReference type="InterPro" id="IPR009772">
    <property type="entry name" value="CDC123"/>
</dbReference>
<evidence type="ECO:0000256" key="1">
    <source>
        <dbReference type="ARBA" id="ARBA00011047"/>
    </source>
</evidence>
<evidence type="ECO:0000313" key="4">
    <source>
        <dbReference type="Proteomes" id="UP001148786"/>
    </source>
</evidence>
<accession>A0A9W8TEK0</accession>
<feature type="compositionally biased region" description="Acidic residues" evidence="2">
    <location>
        <begin position="58"/>
        <end position="86"/>
    </location>
</feature>
<dbReference type="EMBL" id="JANKHO010000099">
    <property type="protein sequence ID" value="KAJ3515379.1"/>
    <property type="molecule type" value="Genomic_DNA"/>
</dbReference>
<protein>
    <recommendedName>
        <fullName evidence="5">Cell division cycle protein 123</fullName>
    </recommendedName>
</protein>
<dbReference type="PANTHER" id="PTHR15323">
    <property type="entry name" value="D123 PROTEIN"/>
    <property type="match status" value="1"/>
</dbReference>
<organism evidence="3 4">
    <name type="scientific">Agrocybe chaxingu</name>
    <dbReference type="NCBI Taxonomy" id="84603"/>
    <lineage>
        <taxon>Eukaryota</taxon>
        <taxon>Fungi</taxon>
        <taxon>Dikarya</taxon>
        <taxon>Basidiomycota</taxon>
        <taxon>Agaricomycotina</taxon>
        <taxon>Agaricomycetes</taxon>
        <taxon>Agaricomycetidae</taxon>
        <taxon>Agaricales</taxon>
        <taxon>Agaricineae</taxon>
        <taxon>Strophariaceae</taxon>
        <taxon>Agrocybe</taxon>
    </lineage>
</organism>
<name>A0A9W8TEK0_9AGAR</name>
<evidence type="ECO:0008006" key="5">
    <source>
        <dbReference type="Google" id="ProtNLM"/>
    </source>
</evidence>
<dbReference type="Pfam" id="PF07065">
    <property type="entry name" value="D123"/>
    <property type="match status" value="2"/>
</dbReference>
<dbReference type="AlphaFoldDB" id="A0A9W8TEK0"/>
<keyword evidence="4" id="KW-1185">Reference proteome</keyword>
<reference evidence="3" key="1">
    <citation type="submission" date="2022-07" db="EMBL/GenBank/DDBJ databases">
        <title>Genome Sequence of Agrocybe chaxingu.</title>
        <authorList>
            <person name="Buettner E."/>
        </authorList>
    </citation>
    <scope>NUCLEOTIDE SEQUENCE</scope>
    <source>
        <strain evidence="3">MP-N11</strain>
    </source>
</reference>
<dbReference type="Proteomes" id="UP001148786">
    <property type="component" value="Unassembled WGS sequence"/>
</dbReference>
<proteinExistence type="inferred from homology"/>
<evidence type="ECO:0000256" key="2">
    <source>
        <dbReference type="SAM" id="MobiDB-lite"/>
    </source>
</evidence>
<dbReference type="OrthoDB" id="360540at2759"/>
<comment type="caution">
    <text evidence="3">The sequence shown here is derived from an EMBL/GenBank/DDBJ whole genome shotgun (WGS) entry which is preliminary data.</text>
</comment>
<dbReference type="PANTHER" id="PTHR15323:SF6">
    <property type="entry name" value="CELL DIVISION CYCLE PROTEIN 123 HOMOLOG"/>
    <property type="match status" value="1"/>
</dbReference>
<gene>
    <name evidence="3" type="ORF">NLJ89_g1796</name>
</gene>
<dbReference type="GO" id="GO:0005737">
    <property type="term" value="C:cytoplasm"/>
    <property type="evidence" value="ECO:0007669"/>
    <property type="project" value="TreeGrafter"/>
</dbReference>
<comment type="similarity">
    <text evidence="1">Belongs to the CDC123 family.</text>
</comment>
<evidence type="ECO:0000313" key="3">
    <source>
        <dbReference type="EMBL" id="KAJ3515379.1"/>
    </source>
</evidence>
<sequence>MSGHDLFPSATPEYILSFQFSSWYPAFAKHTIKSTIIRPLSSEFMEYMNADRVFVPEGSEDAPAESTLSDDEKDENPDDSEEDADEESQKRYAFPELDQQIRDCVKEYGAVFPKLNFSAPKARLYSSSVPLTDVSLSFRLPIQDAVWLLPASAPLKCTSPADVYLLLKSSDFINHDLGTDTVFEGCSFDTNNPPDYQLELVLRKWYPVDRGRELRCFVRDNKLLGLSQRDTNYYEFWNNQQTQRDITAAIKIFWETNIKAHWETQKDYAFDFLLTRDLSHGHILDFNPYSPKTDPLLFTYEELHQFLQKDLCAVLRVVDSRSHPAATSNAPAYQHNMIPFEAVNMSSGRDIEDFAELWKESVKKSMGKDFD</sequence>
<feature type="region of interest" description="Disordered" evidence="2">
    <location>
        <begin position="55"/>
        <end position="92"/>
    </location>
</feature>